<dbReference type="PANTHER" id="PTHR10795">
    <property type="entry name" value="PROPROTEIN CONVERTASE SUBTILISIN/KEXIN"/>
    <property type="match status" value="1"/>
</dbReference>
<evidence type="ECO:0000259" key="8">
    <source>
        <dbReference type="Pfam" id="PF00082"/>
    </source>
</evidence>
<keyword evidence="2 7" id="KW-0645">Protease</keyword>
<dbReference type="Gene3D" id="3.30.70.80">
    <property type="entry name" value="Peptidase S8 propeptide/proteinase inhibitor I9"/>
    <property type="match status" value="1"/>
</dbReference>
<gene>
    <name evidence="11" type="ORF">MIMGU_mgv1a024881mg</name>
</gene>
<dbReference type="InterPro" id="IPR037045">
    <property type="entry name" value="S8pro/Inhibitor_I9_sf"/>
</dbReference>
<dbReference type="InterPro" id="IPR036852">
    <property type="entry name" value="Peptidase_S8/S53_dom_sf"/>
</dbReference>
<dbReference type="Gene3D" id="3.40.50.200">
    <property type="entry name" value="Peptidase S8/S53 domain"/>
    <property type="match status" value="1"/>
</dbReference>
<dbReference type="Gene3D" id="2.60.40.2310">
    <property type="match status" value="1"/>
</dbReference>
<keyword evidence="4 7" id="KW-0378">Hydrolase</keyword>
<keyword evidence="3" id="KW-0732">Signal</keyword>
<evidence type="ECO:0008006" key="13">
    <source>
        <dbReference type="Google" id="ProtNLM"/>
    </source>
</evidence>
<evidence type="ECO:0000256" key="1">
    <source>
        <dbReference type="ARBA" id="ARBA00011073"/>
    </source>
</evidence>
<feature type="non-terminal residue" evidence="11">
    <location>
        <position position="660"/>
    </location>
</feature>
<reference evidence="11 12" key="1">
    <citation type="journal article" date="2013" name="Proc. Natl. Acad. Sci. U.S.A.">
        <title>Fine-scale variation in meiotic recombination in Mimulus inferred from population shotgun sequencing.</title>
        <authorList>
            <person name="Hellsten U."/>
            <person name="Wright K.M."/>
            <person name="Jenkins J."/>
            <person name="Shu S."/>
            <person name="Yuan Y."/>
            <person name="Wessler S.R."/>
            <person name="Schmutz J."/>
            <person name="Willis J.H."/>
            <person name="Rokhsar D.S."/>
        </authorList>
    </citation>
    <scope>NUCLEOTIDE SEQUENCE [LARGE SCALE GENOMIC DNA]</scope>
    <source>
        <strain evidence="12">cv. DUN x IM62</strain>
    </source>
</reference>
<dbReference type="EMBL" id="KI631311">
    <property type="protein sequence ID" value="EYU28907.1"/>
    <property type="molecule type" value="Genomic_DNA"/>
</dbReference>
<evidence type="ECO:0000256" key="3">
    <source>
        <dbReference type="ARBA" id="ARBA00022729"/>
    </source>
</evidence>
<keyword evidence="5 7" id="KW-0720">Serine protease</keyword>
<feature type="active site" description="Charge relay system" evidence="6 7">
    <location>
        <position position="131"/>
    </location>
</feature>
<dbReference type="Gene3D" id="3.50.30.30">
    <property type="match status" value="1"/>
</dbReference>
<evidence type="ECO:0000256" key="2">
    <source>
        <dbReference type="ARBA" id="ARBA00022670"/>
    </source>
</evidence>
<evidence type="ECO:0000313" key="11">
    <source>
        <dbReference type="EMBL" id="EYU28907.1"/>
    </source>
</evidence>
<dbReference type="Pfam" id="PF00082">
    <property type="entry name" value="Peptidase_S8"/>
    <property type="match status" value="1"/>
</dbReference>
<dbReference type="CDD" id="cd04852">
    <property type="entry name" value="Peptidases_S8_3"/>
    <property type="match status" value="1"/>
</dbReference>
<dbReference type="GO" id="GO:0006508">
    <property type="term" value="P:proteolysis"/>
    <property type="evidence" value="ECO:0007669"/>
    <property type="project" value="UniProtKB-KW"/>
</dbReference>
<evidence type="ECO:0000256" key="5">
    <source>
        <dbReference type="ARBA" id="ARBA00022825"/>
    </source>
</evidence>
<protein>
    <recommendedName>
        <fullName evidence="13">Subtilisin-like protease fibronectin type-III domain-containing protein</fullName>
    </recommendedName>
</protein>
<dbReference type="Pfam" id="PF17766">
    <property type="entry name" value="fn3_6"/>
    <property type="match status" value="1"/>
</dbReference>
<feature type="domain" description="Subtilisin-like protease fibronectin type-III" evidence="10">
    <location>
        <begin position="555"/>
        <end position="650"/>
    </location>
</feature>
<feature type="active site" description="Charge relay system" evidence="6 7">
    <location>
        <position position="453"/>
    </location>
</feature>
<evidence type="ECO:0000259" key="9">
    <source>
        <dbReference type="Pfam" id="PF05922"/>
    </source>
</evidence>
<dbReference type="InterPro" id="IPR023828">
    <property type="entry name" value="Peptidase_S8_Ser-AS"/>
</dbReference>
<dbReference type="Pfam" id="PF05922">
    <property type="entry name" value="Inhibitor_I9"/>
    <property type="match status" value="1"/>
</dbReference>
<dbReference type="InterPro" id="IPR041469">
    <property type="entry name" value="Subtilisin-like_FN3"/>
</dbReference>
<proteinExistence type="inferred from homology"/>
<dbReference type="PROSITE" id="PS00138">
    <property type="entry name" value="SUBTILASE_SER"/>
    <property type="match status" value="1"/>
</dbReference>
<evidence type="ECO:0000256" key="7">
    <source>
        <dbReference type="PROSITE-ProRule" id="PRU01240"/>
    </source>
</evidence>
<dbReference type="eggNOG" id="ENOG502QRA7">
    <property type="taxonomic scope" value="Eukaryota"/>
</dbReference>
<keyword evidence="12" id="KW-1185">Reference proteome</keyword>
<dbReference type="GO" id="GO:0005576">
    <property type="term" value="C:extracellular region"/>
    <property type="evidence" value="ECO:0000318"/>
    <property type="project" value="GO_Central"/>
</dbReference>
<feature type="domain" description="Inhibitor I9" evidence="9">
    <location>
        <begin position="3"/>
        <end position="46"/>
    </location>
</feature>
<dbReference type="AlphaFoldDB" id="A0A022QJL7"/>
<dbReference type="InterPro" id="IPR015500">
    <property type="entry name" value="Peptidase_S8_subtilisin-rel"/>
</dbReference>
<sequence length="660" mass="70761">MKQNLLRSYKRSFNGFAASLTAQEHEKLAGHEKVLSIFPNAIFHTHTTRSWDFMGFPMNIPRNLAVESDIIIGVIDSGIWPESESFNDRGLSPPPLRWKGACKGGENFTCNNKLIGARFYTTYSARDDTGHGSHTASTAAGRPIDASFYGIAGGVARGGVPSARIAIYKACHDGHCETANILSAFDDAIYDGVDIISASIGQKFASDLASDGVAIGGFHASVSGILVVQSAGNEARKLSTVSIAPWIFSVAASNTDRGIITKVSLEDGTTFNGKSIHPFNLHGISFPIVYGDDSRCHKEAAKACDYGCLEPSLVKGKIVMCNNYSGIEEVSKAGAVGAILQSSYPTPVSFVVPTAASSFNESNFNTIQSYFSSTKSPKATILPSELITNLDAPRVAGFSSRGPNIIIPDILKPDITAPGVEILAAYSPLASPSGEDDPYDSRSVDFNVMSGTSVACPHVTAAAAYIKSFHTDWSASAIKSALMTTAWRLDPTKDKLAEFSYGAGHIDPRRAVDPGLVYETSTADYVTLVCNLGYARLLSINGSCATGERSTAPKDMNYPSMTVRVNGSSFSENFVRTVTNVGAENSKYEVKTTSSSDYTITVNPKILTFKAFGEKKSFEVIINGKIKEYMISAYIEWNDGVHTVRSPVVVYSDSINQPSH</sequence>
<dbReference type="PRINTS" id="PR00723">
    <property type="entry name" value="SUBTILISIN"/>
</dbReference>
<comment type="similarity">
    <text evidence="1 7">Belongs to the peptidase S8 family.</text>
</comment>
<feature type="active site" description="Charge relay system" evidence="6 7">
    <location>
        <position position="76"/>
    </location>
</feature>
<dbReference type="InterPro" id="IPR000209">
    <property type="entry name" value="Peptidase_S8/S53_dom"/>
</dbReference>
<evidence type="ECO:0000256" key="4">
    <source>
        <dbReference type="ARBA" id="ARBA00022801"/>
    </source>
</evidence>
<evidence type="ECO:0000313" key="12">
    <source>
        <dbReference type="Proteomes" id="UP000030748"/>
    </source>
</evidence>
<organism evidence="11 12">
    <name type="scientific">Erythranthe guttata</name>
    <name type="common">Yellow monkey flower</name>
    <name type="synonym">Mimulus guttatus</name>
    <dbReference type="NCBI Taxonomy" id="4155"/>
    <lineage>
        <taxon>Eukaryota</taxon>
        <taxon>Viridiplantae</taxon>
        <taxon>Streptophyta</taxon>
        <taxon>Embryophyta</taxon>
        <taxon>Tracheophyta</taxon>
        <taxon>Spermatophyta</taxon>
        <taxon>Magnoliopsida</taxon>
        <taxon>eudicotyledons</taxon>
        <taxon>Gunneridae</taxon>
        <taxon>Pentapetalae</taxon>
        <taxon>asterids</taxon>
        <taxon>lamiids</taxon>
        <taxon>Lamiales</taxon>
        <taxon>Phrymaceae</taxon>
        <taxon>Erythranthe</taxon>
    </lineage>
</organism>
<dbReference type="InterPro" id="IPR010259">
    <property type="entry name" value="S8pro/Inhibitor_I9"/>
</dbReference>
<dbReference type="GO" id="GO:0004252">
    <property type="term" value="F:serine-type endopeptidase activity"/>
    <property type="evidence" value="ECO:0000318"/>
    <property type="project" value="GO_Central"/>
</dbReference>
<dbReference type="Proteomes" id="UP000030748">
    <property type="component" value="Unassembled WGS sequence"/>
</dbReference>
<dbReference type="PROSITE" id="PS51892">
    <property type="entry name" value="SUBTILASE"/>
    <property type="match status" value="1"/>
</dbReference>
<evidence type="ECO:0000259" key="10">
    <source>
        <dbReference type="Pfam" id="PF17766"/>
    </source>
</evidence>
<accession>A0A022QJL7</accession>
<dbReference type="InterPro" id="IPR034197">
    <property type="entry name" value="Peptidases_S8_3"/>
</dbReference>
<evidence type="ECO:0000256" key="6">
    <source>
        <dbReference type="PIRSR" id="PIRSR615500-1"/>
    </source>
</evidence>
<dbReference type="STRING" id="4155.A0A022QJL7"/>
<feature type="domain" description="Peptidase S8/S53" evidence="8">
    <location>
        <begin position="68"/>
        <end position="504"/>
    </location>
</feature>
<name>A0A022QJL7_ERYGU</name>
<dbReference type="InterPro" id="IPR045051">
    <property type="entry name" value="SBT"/>
</dbReference>
<dbReference type="SUPFAM" id="SSF52743">
    <property type="entry name" value="Subtilisin-like"/>
    <property type="match status" value="1"/>
</dbReference>
<dbReference type="CDD" id="cd02120">
    <property type="entry name" value="PA_subtilisin_like"/>
    <property type="match status" value="1"/>
</dbReference>